<dbReference type="Proteomes" id="UP000789901">
    <property type="component" value="Unassembled WGS sequence"/>
</dbReference>
<dbReference type="EMBL" id="CAJVQB010003317">
    <property type="protein sequence ID" value="CAG8604647.1"/>
    <property type="molecule type" value="Genomic_DNA"/>
</dbReference>
<evidence type="ECO:0000313" key="1">
    <source>
        <dbReference type="EMBL" id="CAG8604647.1"/>
    </source>
</evidence>
<reference evidence="1 2" key="1">
    <citation type="submission" date="2021-06" db="EMBL/GenBank/DDBJ databases">
        <authorList>
            <person name="Kallberg Y."/>
            <person name="Tangrot J."/>
            <person name="Rosling A."/>
        </authorList>
    </citation>
    <scope>NUCLEOTIDE SEQUENCE [LARGE SCALE GENOMIC DNA]</scope>
    <source>
        <strain evidence="1 2">120-4 pot B 10/14</strain>
    </source>
</reference>
<gene>
    <name evidence="1" type="ORF">GMARGA_LOCUS7056</name>
</gene>
<keyword evidence="2" id="KW-1185">Reference proteome</keyword>
<evidence type="ECO:0000313" key="2">
    <source>
        <dbReference type="Proteomes" id="UP000789901"/>
    </source>
</evidence>
<sequence length="135" mass="15941">MNENFLLKQEIKRIKGDNLLLRQENKRIIGQEINLLCRLIVQKDEMCKEFQASLIQVQSNFQKNFKDIQKSKNRNKALLQVLKSKIEDCIDNKKKIADQKVLINKLIEQLEIAEKTTTKLKLIIHRTKKKNIIKS</sequence>
<comment type="caution">
    <text evidence="1">The sequence shown here is derived from an EMBL/GenBank/DDBJ whole genome shotgun (WGS) entry which is preliminary data.</text>
</comment>
<name>A0ABN7UIE3_GIGMA</name>
<accession>A0ABN7UIE3</accession>
<organism evidence="1 2">
    <name type="scientific">Gigaspora margarita</name>
    <dbReference type="NCBI Taxonomy" id="4874"/>
    <lineage>
        <taxon>Eukaryota</taxon>
        <taxon>Fungi</taxon>
        <taxon>Fungi incertae sedis</taxon>
        <taxon>Mucoromycota</taxon>
        <taxon>Glomeromycotina</taxon>
        <taxon>Glomeromycetes</taxon>
        <taxon>Diversisporales</taxon>
        <taxon>Gigasporaceae</taxon>
        <taxon>Gigaspora</taxon>
    </lineage>
</organism>
<proteinExistence type="predicted"/>
<protein>
    <submittedName>
        <fullName evidence="1">26052_t:CDS:1</fullName>
    </submittedName>
</protein>